<dbReference type="RefSeq" id="XP_040764228.1">
    <property type="nucleotide sequence ID" value="XM_040908921.1"/>
</dbReference>
<organism evidence="4 5">
    <name type="scientific">Laetiporus sulphureus 93-53</name>
    <dbReference type="NCBI Taxonomy" id="1314785"/>
    <lineage>
        <taxon>Eukaryota</taxon>
        <taxon>Fungi</taxon>
        <taxon>Dikarya</taxon>
        <taxon>Basidiomycota</taxon>
        <taxon>Agaricomycotina</taxon>
        <taxon>Agaricomycetes</taxon>
        <taxon>Polyporales</taxon>
        <taxon>Laetiporus</taxon>
    </lineage>
</organism>
<accession>A0A165E8V6</accession>
<dbReference type="OrthoDB" id="2831072at2759"/>
<comment type="similarity">
    <text evidence="1">Belongs to the thioesterase PaaI family.</text>
</comment>
<name>A0A165E8V6_9APHY</name>
<dbReference type="PANTHER" id="PTHR21660">
    <property type="entry name" value="THIOESTERASE SUPERFAMILY MEMBER-RELATED"/>
    <property type="match status" value="1"/>
</dbReference>
<dbReference type="Gene3D" id="3.10.129.10">
    <property type="entry name" value="Hotdog Thioesterase"/>
    <property type="match status" value="1"/>
</dbReference>
<dbReference type="GeneID" id="63825950"/>
<dbReference type="InterPro" id="IPR006683">
    <property type="entry name" value="Thioestr_dom"/>
</dbReference>
<dbReference type="EMBL" id="KV427624">
    <property type="protein sequence ID" value="KZT06488.1"/>
    <property type="molecule type" value="Genomic_DNA"/>
</dbReference>
<dbReference type="AlphaFoldDB" id="A0A165E8V6"/>
<dbReference type="GO" id="GO:0047617">
    <property type="term" value="F:fatty acyl-CoA hydrolase activity"/>
    <property type="evidence" value="ECO:0007669"/>
    <property type="project" value="InterPro"/>
</dbReference>
<dbReference type="Proteomes" id="UP000076871">
    <property type="component" value="Unassembled WGS sequence"/>
</dbReference>
<keyword evidence="5" id="KW-1185">Reference proteome</keyword>
<dbReference type="Pfam" id="PF03061">
    <property type="entry name" value="4HBT"/>
    <property type="match status" value="1"/>
</dbReference>
<keyword evidence="2" id="KW-0378">Hydrolase</keyword>
<feature type="domain" description="Thioesterase" evidence="3">
    <location>
        <begin position="86"/>
        <end position="162"/>
    </location>
</feature>
<gene>
    <name evidence="4" type="ORF">LAESUDRAFT_725935</name>
</gene>
<evidence type="ECO:0000256" key="2">
    <source>
        <dbReference type="ARBA" id="ARBA00022801"/>
    </source>
</evidence>
<dbReference type="CDD" id="cd03443">
    <property type="entry name" value="PaaI_thioesterase"/>
    <property type="match status" value="1"/>
</dbReference>
<dbReference type="SUPFAM" id="SSF54637">
    <property type="entry name" value="Thioesterase/thiol ester dehydrase-isomerase"/>
    <property type="match status" value="1"/>
</dbReference>
<dbReference type="PANTHER" id="PTHR21660:SF1">
    <property type="entry name" value="ACYL-COENZYME A THIOESTERASE 13"/>
    <property type="match status" value="1"/>
</dbReference>
<proteinExistence type="inferred from homology"/>
<evidence type="ECO:0000313" key="5">
    <source>
        <dbReference type="Proteomes" id="UP000076871"/>
    </source>
</evidence>
<dbReference type="InParanoid" id="A0A165E8V6"/>
<protein>
    <recommendedName>
        <fullName evidence="3">Thioesterase domain-containing protein</fullName>
    </recommendedName>
</protein>
<sequence length="182" mass="20110">MASESRLQFWKDNVDNAGGNLSRDVKDRFARVLPEFTRKDDFADSVIMNLKITELTVFERPEDGKTQARVVCEITVKKDMANAYDMMHGGCAAYLIDMCSTLALSLLGIVTDGNIESVSQALSTTYHAGAPRGARLRIISETTAAGKRTETARSQIWNVTNRRLIASGVHTKMRPTTLALKL</sequence>
<evidence type="ECO:0000313" key="4">
    <source>
        <dbReference type="EMBL" id="KZT06488.1"/>
    </source>
</evidence>
<dbReference type="STRING" id="1314785.A0A165E8V6"/>
<dbReference type="InterPro" id="IPR029069">
    <property type="entry name" value="HotDog_dom_sf"/>
</dbReference>
<evidence type="ECO:0000259" key="3">
    <source>
        <dbReference type="Pfam" id="PF03061"/>
    </source>
</evidence>
<dbReference type="InterPro" id="IPR039298">
    <property type="entry name" value="ACOT13"/>
</dbReference>
<evidence type="ECO:0000256" key="1">
    <source>
        <dbReference type="ARBA" id="ARBA00008324"/>
    </source>
</evidence>
<reference evidence="4 5" key="1">
    <citation type="journal article" date="2016" name="Mol. Biol. Evol.">
        <title>Comparative Genomics of Early-Diverging Mushroom-Forming Fungi Provides Insights into the Origins of Lignocellulose Decay Capabilities.</title>
        <authorList>
            <person name="Nagy L.G."/>
            <person name="Riley R."/>
            <person name="Tritt A."/>
            <person name="Adam C."/>
            <person name="Daum C."/>
            <person name="Floudas D."/>
            <person name="Sun H."/>
            <person name="Yadav J.S."/>
            <person name="Pangilinan J."/>
            <person name="Larsson K.H."/>
            <person name="Matsuura K."/>
            <person name="Barry K."/>
            <person name="Labutti K."/>
            <person name="Kuo R."/>
            <person name="Ohm R.A."/>
            <person name="Bhattacharya S.S."/>
            <person name="Shirouzu T."/>
            <person name="Yoshinaga Y."/>
            <person name="Martin F.M."/>
            <person name="Grigoriev I.V."/>
            <person name="Hibbett D.S."/>
        </authorList>
    </citation>
    <scope>NUCLEOTIDE SEQUENCE [LARGE SCALE GENOMIC DNA]</scope>
    <source>
        <strain evidence="4 5">93-53</strain>
    </source>
</reference>